<dbReference type="InterPro" id="IPR036397">
    <property type="entry name" value="RNaseH_sf"/>
</dbReference>
<dbReference type="Proteomes" id="UP000667349">
    <property type="component" value="Unassembled WGS sequence"/>
</dbReference>
<protein>
    <submittedName>
        <fullName evidence="9">SVMI inhibitor</fullName>
    </submittedName>
</protein>
<keyword evidence="5" id="KW-0378">Hydrolase</keyword>
<evidence type="ECO:0000259" key="8">
    <source>
        <dbReference type="Pfam" id="PF17917"/>
    </source>
</evidence>
<feature type="compositionally biased region" description="Pro residues" evidence="7">
    <location>
        <begin position="503"/>
        <end position="618"/>
    </location>
</feature>
<reference evidence="9" key="1">
    <citation type="submission" date="2020-02" db="EMBL/GenBank/DDBJ databases">
        <title>Relaxed selection underlies rapid genomic changes in the transitions from sociality to social parasitism in ants.</title>
        <authorList>
            <person name="Bi X."/>
        </authorList>
    </citation>
    <scope>NUCLEOTIDE SEQUENCE</scope>
    <source>
        <strain evidence="9">BGI-DK2013a</strain>
        <tissue evidence="9">Whole body</tissue>
    </source>
</reference>
<comment type="caution">
    <text evidence="9">The sequence shown here is derived from an EMBL/GenBank/DDBJ whole genome shotgun (WGS) entry which is preliminary data.</text>
</comment>
<proteinExistence type="predicted"/>
<keyword evidence="4" id="KW-0255">Endonuclease</keyword>
<keyword evidence="10" id="KW-1185">Reference proteome</keyword>
<organism evidence="9 10">
    <name type="scientific">Acromyrmex insinuator</name>
    <dbReference type="NCBI Taxonomy" id="230686"/>
    <lineage>
        <taxon>Eukaryota</taxon>
        <taxon>Metazoa</taxon>
        <taxon>Ecdysozoa</taxon>
        <taxon>Arthropoda</taxon>
        <taxon>Hexapoda</taxon>
        <taxon>Insecta</taxon>
        <taxon>Pterygota</taxon>
        <taxon>Neoptera</taxon>
        <taxon>Endopterygota</taxon>
        <taxon>Hymenoptera</taxon>
        <taxon>Apocrita</taxon>
        <taxon>Aculeata</taxon>
        <taxon>Formicoidea</taxon>
        <taxon>Formicidae</taxon>
        <taxon>Myrmicinae</taxon>
        <taxon>Acromyrmex</taxon>
    </lineage>
</organism>
<dbReference type="AlphaFoldDB" id="A0A836J6M3"/>
<dbReference type="GO" id="GO:0004519">
    <property type="term" value="F:endonuclease activity"/>
    <property type="evidence" value="ECO:0007669"/>
    <property type="project" value="UniProtKB-KW"/>
</dbReference>
<dbReference type="Gene3D" id="3.30.420.10">
    <property type="entry name" value="Ribonuclease H-like superfamily/Ribonuclease H"/>
    <property type="match status" value="1"/>
</dbReference>
<dbReference type="EMBL" id="JAANHZ010000882">
    <property type="protein sequence ID" value="KAG5305611.1"/>
    <property type="molecule type" value="Genomic_DNA"/>
</dbReference>
<dbReference type="PANTHER" id="PTHR37984">
    <property type="entry name" value="PROTEIN CBG26694"/>
    <property type="match status" value="1"/>
</dbReference>
<feature type="non-terminal residue" evidence="9">
    <location>
        <position position="1"/>
    </location>
</feature>
<feature type="region of interest" description="Disordered" evidence="7">
    <location>
        <begin position="193"/>
        <end position="212"/>
    </location>
</feature>
<evidence type="ECO:0000313" key="10">
    <source>
        <dbReference type="Proteomes" id="UP000667349"/>
    </source>
</evidence>
<evidence type="ECO:0000256" key="4">
    <source>
        <dbReference type="ARBA" id="ARBA00022759"/>
    </source>
</evidence>
<dbReference type="GO" id="GO:0003676">
    <property type="term" value="F:nucleic acid binding"/>
    <property type="evidence" value="ECO:0007669"/>
    <property type="project" value="InterPro"/>
</dbReference>
<evidence type="ECO:0000313" key="9">
    <source>
        <dbReference type="EMBL" id="KAG5305611.1"/>
    </source>
</evidence>
<dbReference type="SUPFAM" id="SSF53098">
    <property type="entry name" value="Ribonuclease H-like"/>
    <property type="match status" value="1"/>
</dbReference>
<evidence type="ECO:0000256" key="5">
    <source>
        <dbReference type="ARBA" id="ARBA00022801"/>
    </source>
</evidence>
<evidence type="ECO:0000256" key="6">
    <source>
        <dbReference type="ARBA" id="ARBA00022918"/>
    </source>
</evidence>
<keyword evidence="6" id="KW-0695">RNA-directed DNA polymerase</keyword>
<evidence type="ECO:0000256" key="1">
    <source>
        <dbReference type="ARBA" id="ARBA00022679"/>
    </source>
</evidence>
<dbReference type="PANTHER" id="PTHR37984:SF5">
    <property type="entry name" value="PROTEIN NYNRIN-LIKE"/>
    <property type="match status" value="1"/>
</dbReference>
<dbReference type="InterPro" id="IPR041373">
    <property type="entry name" value="RT_RNaseH"/>
</dbReference>
<feature type="region of interest" description="Disordered" evidence="7">
    <location>
        <begin position="437"/>
        <end position="479"/>
    </location>
</feature>
<dbReference type="SUPFAM" id="SSF56672">
    <property type="entry name" value="DNA/RNA polymerases"/>
    <property type="match status" value="1"/>
</dbReference>
<dbReference type="GO" id="GO:0042575">
    <property type="term" value="C:DNA polymerase complex"/>
    <property type="evidence" value="ECO:0007669"/>
    <property type="project" value="UniProtKB-ARBA"/>
</dbReference>
<sequence>MQVEELLEGGIVKPSQSPYNTSGLCQKRKIQKGNNRMPFELKNVPATFQRIDLILDIKLEWTLDQEDSFQALKEKLCEEPILRKYDTEKEALAIVYCVKYFRPYLYGRKFTLVTDYKPLLWFKNAQDANMRILRCKCADALLRNLVGFSEANCNIISHNKPLNPNNSEDAETISKMLEDSDEEDEDYTLYLSDDEEPINDEQPEEDLEPPSKQKDLTILANKPEVKQEAIKYNRKNHRSYSNMNYRNRKKLTKTRTENQKRRKNLLINHQVINRIILDSRNLLFLRKNNVAYFIKTNGRNLKTLRIAKTDYVNNPGIPKAILTNQGRNFISELMKKIAKKTEISLAIFNYNTSIHKAIKHTPYELIFGKIARTPSNELLGLEEQTLDEMVVVQEGRKWKRDVLIQIRTQLLSINVHTRIPILIRRFIVRTSKKRGRLPYNRRSRRNRSPGPPTIAPAQSTVEQSTEISYSPTQPLDFTSSPVIDLDIQEILGYFPPPLEERFPPPPPLEQRFPPPPPFEERFPPPPPLEQRFPPPPPFEERFPPPPPLEQRFPPPPPFEERFPPPPPLEQRFPPPPPFEERFPPPPPLEQRFPPPPPPFEEQFPPPPPLEQRFPPPPPFEERFSPSFVSLLSPWGNRGKSRAREREGEKRERDGATLTAHIESSRFAIDSLS</sequence>
<dbReference type="GO" id="GO:0003964">
    <property type="term" value="F:RNA-directed DNA polymerase activity"/>
    <property type="evidence" value="ECO:0007669"/>
    <property type="project" value="UniProtKB-KW"/>
</dbReference>
<dbReference type="Pfam" id="PF17917">
    <property type="entry name" value="RT_RNaseH"/>
    <property type="match status" value="1"/>
</dbReference>
<keyword evidence="3" id="KW-0540">Nuclease</keyword>
<dbReference type="GO" id="GO:0016787">
    <property type="term" value="F:hydrolase activity"/>
    <property type="evidence" value="ECO:0007669"/>
    <property type="project" value="UniProtKB-KW"/>
</dbReference>
<feature type="domain" description="Reverse transcriptase RNase H-like" evidence="8">
    <location>
        <begin position="87"/>
        <end position="135"/>
    </location>
</feature>
<evidence type="ECO:0000256" key="3">
    <source>
        <dbReference type="ARBA" id="ARBA00022722"/>
    </source>
</evidence>
<feature type="compositionally biased region" description="Polar residues" evidence="7">
    <location>
        <begin position="456"/>
        <end position="479"/>
    </location>
</feature>
<name>A0A836J6M3_9HYME</name>
<dbReference type="InterPro" id="IPR012337">
    <property type="entry name" value="RNaseH-like_sf"/>
</dbReference>
<feature type="compositionally biased region" description="Basic and acidic residues" evidence="7">
    <location>
        <begin position="641"/>
        <end position="654"/>
    </location>
</feature>
<keyword evidence="2" id="KW-0548">Nucleotidyltransferase</keyword>
<dbReference type="InterPro" id="IPR050951">
    <property type="entry name" value="Retrovirus_Pol_polyprotein"/>
</dbReference>
<dbReference type="InterPro" id="IPR043502">
    <property type="entry name" value="DNA/RNA_pol_sf"/>
</dbReference>
<feature type="compositionally biased region" description="Basic residues" evidence="7">
    <location>
        <begin position="437"/>
        <end position="447"/>
    </location>
</feature>
<feature type="compositionally biased region" description="Acidic residues" evidence="7">
    <location>
        <begin position="193"/>
        <end position="208"/>
    </location>
</feature>
<keyword evidence="1" id="KW-0808">Transferase</keyword>
<evidence type="ECO:0000256" key="7">
    <source>
        <dbReference type="SAM" id="MobiDB-lite"/>
    </source>
</evidence>
<accession>A0A836J6M3</accession>
<feature type="non-terminal residue" evidence="9">
    <location>
        <position position="672"/>
    </location>
</feature>
<evidence type="ECO:0000256" key="2">
    <source>
        <dbReference type="ARBA" id="ARBA00022695"/>
    </source>
</evidence>
<gene>
    <name evidence="9" type="primary">Svmi</name>
    <name evidence="9" type="ORF">G6Z75_0012347</name>
</gene>
<feature type="region of interest" description="Disordered" evidence="7">
    <location>
        <begin position="495"/>
        <end position="672"/>
    </location>
</feature>